<sequence length="71" mass="8090">MAQYKEYKVVHIVEGGCGTVLLGSSGLPVQKMEADLNKYAADGWQVVFQVIEQKRFMLFWKREAILLTLGR</sequence>
<reference evidence="2" key="1">
    <citation type="submission" date="2017-02" db="EMBL/GenBank/DDBJ databases">
        <authorList>
            <person name="Rodrigo-Torres L."/>
            <person name="Arahal R.D."/>
            <person name="Lucena T."/>
        </authorList>
    </citation>
    <scope>NUCLEOTIDE SEQUENCE [LARGE SCALE GENOMIC DNA]</scope>
    <source>
        <strain evidence="2">CECT 7878</strain>
    </source>
</reference>
<organism evidence="1 2">
    <name type="scientific">Vibrio ruber (strain DSM 16370 / JCM 11486 / BCRC 17186 / CECT 7878 / LMG 23124 / VR1)</name>
    <dbReference type="NCBI Taxonomy" id="1123498"/>
    <lineage>
        <taxon>Bacteria</taxon>
        <taxon>Pseudomonadati</taxon>
        <taxon>Pseudomonadota</taxon>
        <taxon>Gammaproteobacteria</taxon>
        <taxon>Vibrionales</taxon>
        <taxon>Vibrionaceae</taxon>
        <taxon>Vibrio</taxon>
    </lineage>
</organism>
<proteinExistence type="predicted"/>
<dbReference type="Proteomes" id="UP000188276">
    <property type="component" value="Unassembled WGS sequence"/>
</dbReference>
<dbReference type="OrthoDB" id="5797042at2"/>
<name>A0A1R4L9F6_VIBR1</name>
<dbReference type="Pfam" id="PF13783">
    <property type="entry name" value="DUF4177"/>
    <property type="match status" value="1"/>
</dbReference>
<evidence type="ECO:0008006" key="3">
    <source>
        <dbReference type="Google" id="ProtNLM"/>
    </source>
</evidence>
<evidence type="ECO:0000313" key="2">
    <source>
        <dbReference type="Proteomes" id="UP000188276"/>
    </source>
</evidence>
<dbReference type="AlphaFoldDB" id="A0A1R4L9F6"/>
<evidence type="ECO:0000313" key="1">
    <source>
        <dbReference type="EMBL" id="SJN52894.1"/>
    </source>
</evidence>
<dbReference type="EMBL" id="FULE01000003">
    <property type="protein sequence ID" value="SJN52894.1"/>
    <property type="molecule type" value="Genomic_DNA"/>
</dbReference>
<dbReference type="STRING" id="1123498.VR7878_00088"/>
<dbReference type="RefSeq" id="WP_077332384.1">
    <property type="nucleotide sequence ID" value="NZ_FULE01000003.1"/>
</dbReference>
<accession>A0A1R4L9F6</accession>
<gene>
    <name evidence="1" type="ORF">VR7878_00088</name>
</gene>
<keyword evidence="2" id="KW-1185">Reference proteome</keyword>
<protein>
    <recommendedName>
        <fullName evidence="3">DUF4177 domain-containing protein</fullName>
    </recommendedName>
</protein>
<dbReference type="InterPro" id="IPR025234">
    <property type="entry name" value="YjzH-like"/>
</dbReference>